<dbReference type="PANTHER" id="PTHR44688:SF16">
    <property type="entry name" value="DNA-BINDING TRANSCRIPTIONAL ACTIVATOR DEVR_DOSR"/>
    <property type="match status" value="1"/>
</dbReference>
<reference evidence="5 6" key="1">
    <citation type="submission" date="2014-11" db="EMBL/GenBank/DDBJ databases">
        <title>Draft Genome Sequence of Vibrio piscirenalis strains CECT 8603T and CECT 8604, two marine Gammaproteobacterium isolated from cultured gilthead sea bream (Sparus aurata).</title>
        <authorList>
            <person name="Arahal D.R."/>
            <person name="Rodrigo-Torres L."/>
            <person name="Lucena T."/>
            <person name="Pujalte M.J."/>
        </authorList>
    </citation>
    <scope>NUCLEOTIDE SEQUENCE [LARGE SCALE GENOMIC DNA]</scope>
    <source>
        <strain evidence="5 6">DCR 1-4-2</strain>
    </source>
</reference>
<accession>A0A0C2JHZ0</accession>
<dbReference type="RefSeq" id="WP_040990991.1">
    <property type="nucleotide sequence ID" value="NZ_JBFRUC010000018.1"/>
</dbReference>
<dbReference type="Proteomes" id="UP000031672">
    <property type="component" value="Unassembled WGS sequence"/>
</dbReference>
<organism evidence="5 6">
    <name type="scientific">Vibrio renipiscarius</name>
    <dbReference type="NCBI Taxonomy" id="1461322"/>
    <lineage>
        <taxon>Bacteria</taxon>
        <taxon>Pseudomonadati</taxon>
        <taxon>Pseudomonadota</taxon>
        <taxon>Gammaproteobacteria</taxon>
        <taxon>Vibrionales</taxon>
        <taxon>Vibrionaceae</taxon>
        <taxon>Vibrio</taxon>
    </lineage>
</organism>
<dbReference type="CDD" id="cd06170">
    <property type="entry name" value="LuxR_C_like"/>
    <property type="match status" value="1"/>
</dbReference>
<dbReference type="PANTHER" id="PTHR44688">
    <property type="entry name" value="DNA-BINDING TRANSCRIPTIONAL ACTIVATOR DEVR_DOSR"/>
    <property type="match status" value="1"/>
</dbReference>
<dbReference type="PRINTS" id="PR00038">
    <property type="entry name" value="HTHLUXR"/>
</dbReference>
<keyword evidence="3" id="KW-0804">Transcription</keyword>
<keyword evidence="2" id="KW-0238">DNA-binding</keyword>
<dbReference type="EMBL" id="JTKH01000021">
    <property type="protein sequence ID" value="KII77584.1"/>
    <property type="molecule type" value="Genomic_DNA"/>
</dbReference>
<evidence type="ECO:0000256" key="1">
    <source>
        <dbReference type="ARBA" id="ARBA00023015"/>
    </source>
</evidence>
<dbReference type="GO" id="GO:0006355">
    <property type="term" value="P:regulation of DNA-templated transcription"/>
    <property type="evidence" value="ECO:0007669"/>
    <property type="project" value="InterPro"/>
</dbReference>
<comment type="caution">
    <text evidence="5">The sequence shown here is derived from an EMBL/GenBank/DDBJ whole genome shotgun (WGS) entry which is preliminary data.</text>
</comment>
<evidence type="ECO:0000256" key="2">
    <source>
        <dbReference type="ARBA" id="ARBA00023125"/>
    </source>
</evidence>
<dbReference type="Gene3D" id="1.10.10.10">
    <property type="entry name" value="Winged helix-like DNA-binding domain superfamily/Winged helix DNA-binding domain"/>
    <property type="match status" value="1"/>
</dbReference>
<dbReference type="Pfam" id="PF00196">
    <property type="entry name" value="GerE"/>
    <property type="match status" value="1"/>
</dbReference>
<protein>
    <submittedName>
        <fullName evidence="5">LuxR family transcriptional regulator</fullName>
    </submittedName>
</protein>
<dbReference type="OrthoDB" id="561214at2"/>
<evidence type="ECO:0000313" key="6">
    <source>
        <dbReference type="Proteomes" id="UP000031672"/>
    </source>
</evidence>
<name>A0A0C2JHZ0_9VIBR</name>
<dbReference type="InterPro" id="IPR036388">
    <property type="entry name" value="WH-like_DNA-bd_sf"/>
</dbReference>
<keyword evidence="6" id="KW-1185">Reference proteome</keyword>
<gene>
    <name evidence="5" type="ORF">OJ16_12085</name>
</gene>
<evidence type="ECO:0000256" key="3">
    <source>
        <dbReference type="ARBA" id="ARBA00023163"/>
    </source>
</evidence>
<keyword evidence="1" id="KW-0805">Transcription regulation</keyword>
<dbReference type="GO" id="GO:0003677">
    <property type="term" value="F:DNA binding"/>
    <property type="evidence" value="ECO:0007669"/>
    <property type="project" value="UniProtKB-KW"/>
</dbReference>
<evidence type="ECO:0000259" key="4">
    <source>
        <dbReference type="PROSITE" id="PS50043"/>
    </source>
</evidence>
<sequence length="215" mass="25041">MAKNIYARTLYFLCENKESNYPTVDLIEEALGLPIPRIEPQEFMLAMQQHKHKILLIDHDNYQTLNSTIRDLPLSNKIFETVIFNVDRRLTTDELLSFGHLKALFYRDDEIYHIAYGCGEVINSHNWLPRKVTAQLLHYYRHAFDSQTSPATVDLTAREIQILRSLQTGASNNQIADDLFISEFTVKSHLYQIFKKLSVKNRVQAISWANQHLMS</sequence>
<feature type="domain" description="HTH luxR-type" evidence="4">
    <location>
        <begin position="148"/>
        <end position="213"/>
    </location>
</feature>
<dbReference type="InterPro" id="IPR000792">
    <property type="entry name" value="Tscrpt_reg_LuxR_C"/>
</dbReference>
<proteinExistence type="predicted"/>
<dbReference type="STRING" id="1461322.OJ16_12085"/>
<dbReference type="AlphaFoldDB" id="A0A0C2JHZ0"/>
<accession>A0A0C2NNV2</accession>
<dbReference type="Gene3D" id="3.40.50.2300">
    <property type="match status" value="1"/>
</dbReference>
<dbReference type="PROSITE" id="PS50043">
    <property type="entry name" value="HTH_LUXR_2"/>
    <property type="match status" value="1"/>
</dbReference>
<dbReference type="SMART" id="SM00421">
    <property type="entry name" value="HTH_LUXR"/>
    <property type="match status" value="1"/>
</dbReference>
<dbReference type="FunFam" id="1.10.10.10:FF:000153">
    <property type="entry name" value="LuxR family transcriptional regulator"/>
    <property type="match status" value="1"/>
</dbReference>
<dbReference type="SUPFAM" id="SSF46894">
    <property type="entry name" value="C-terminal effector domain of the bipartite response regulators"/>
    <property type="match status" value="1"/>
</dbReference>
<evidence type="ECO:0000313" key="5">
    <source>
        <dbReference type="EMBL" id="KII77584.1"/>
    </source>
</evidence>
<dbReference type="InterPro" id="IPR016032">
    <property type="entry name" value="Sig_transdc_resp-reg_C-effctor"/>
</dbReference>